<comment type="caution">
    <text evidence="2">The sequence shown here is derived from an EMBL/GenBank/DDBJ whole genome shotgun (WGS) entry which is preliminary data.</text>
</comment>
<dbReference type="EMBL" id="JGVH01000091">
    <property type="protein sequence ID" value="KER01331.1"/>
    <property type="molecule type" value="Genomic_DNA"/>
</dbReference>
<evidence type="ECO:0000313" key="2">
    <source>
        <dbReference type="EMBL" id="KER01331.1"/>
    </source>
</evidence>
<dbReference type="InterPro" id="IPR033799">
    <property type="entry name" value="CdiA_EC869-like"/>
</dbReference>
<organism evidence="2 3">
    <name type="scientific">Photorhabdus temperata subsp. temperata Meg1</name>
    <dbReference type="NCBI Taxonomy" id="1393735"/>
    <lineage>
        <taxon>Bacteria</taxon>
        <taxon>Pseudomonadati</taxon>
        <taxon>Pseudomonadota</taxon>
        <taxon>Gammaproteobacteria</taxon>
        <taxon>Enterobacterales</taxon>
        <taxon>Morganellaceae</taxon>
        <taxon>Photorhabdus</taxon>
    </lineage>
</organism>
<proteinExistence type="predicted"/>
<evidence type="ECO:0000313" key="3">
    <source>
        <dbReference type="Proteomes" id="UP000028002"/>
    </source>
</evidence>
<dbReference type="AlphaFoldDB" id="A0A081RRM8"/>
<dbReference type="Gene3D" id="3.40.1350.110">
    <property type="match status" value="1"/>
</dbReference>
<dbReference type="CDD" id="cd13444">
    <property type="entry name" value="CDI_toxin_EC869_like"/>
    <property type="match status" value="1"/>
</dbReference>
<dbReference type="PATRIC" id="fig|1393735.3.peg.4180"/>
<protein>
    <recommendedName>
        <fullName evidence="1">CdiA toxin EC869-like domain-containing protein</fullName>
    </recommendedName>
</protein>
<dbReference type="Proteomes" id="UP000028002">
    <property type="component" value="Unassembled WGS sequence"/>
</dbReference>
<accession>A0A081RRM8</accession>
<dbReference type="GO" id="GO:0004530">
    <property type="term" value="F:deoxyribonuclease I activity"/>
    <property type="evidence" value="ECO:0007669"/>
    <property type="project" value="InterPro"/>
</dbReference>
<reference evidence="2 3" key="1">
    <citation type="submission" date="2014-03" db="EMBL/GenBank/DDBJ databases">
        <title>Draft Genome of Photorhabdus temperata Meg1.</title>
        <authorList>
            <person name="Hurst S.G.IV."/>
            <person name="Morris K."/>
            <person name="Thomas K."/>
            <person name="Tisa L.S."/>
        </authorList>
    </citation>
    <scope>NUCLEOTIDE SEQUENCE [LARGE SCALE GENOMIC DNA]</scope>
    <source>
        <strain evidence="2 3">Meg1</strain>
    </source>
</reference>
<name>A0A081RRM8_PHOTE</name>
<dbReference type="RefSeq" id="WP_051769746.1">
    <property type="nucleotide sequence ID" value="NZ_CAWLUD010000091.1"/>
</dbReference>
<sequence>MGIFVADAIAPEAAVGTGVLATGAVKVLGNTQEGAKNLAGELSHASKPLLSNAKPNTNTVTGLMEKEALYIERNSATATVSASETGIQWGKGNMKQGMLWEDYVGTQLPADARLPKNFKTFDYYDGVTKTAISVKTMDTQTLSKLTKPNQIYSSLKGNIDAASLFKTYTLLDRKLNTSMIANREIRLAVPANTTKAQWSEINRAIEYGINQGVKVTVTQVK</sequence>
<evidence type="ECO:0000259" key="1">
    <source>
        <dbReference type="Pfam" id="PF21111"/>
    </source>
</evidence>
<dbReference type="Pfam" id="PF21111">
    <property type="entry name" value="CDI_toxin_EC869_like"/>
    <property type="match status" value="1"/>
</dbReference>
<feature type="domain" description="CdiA toxin EC869-like" evidence="1">
    <location>
        <begin position="96"/>
        <end position="218"/>
    </location>
</feature>
<gene>
    <name evidence="2" type="ORF">MEG1DRAFT_04079</name>
</gene>